<dbReference type="RefSeq" id="WP_035681354.1">
    <property type="nucleotide sequence ID" value="NZ_CP032342.1"/>
</dbReference>
<dbReference type="GO" id="GO:0003677">
    <property type="term" value="F:DNA binding"/>
    <property type="evidence" value="ECO:0007669"/>
    <property type="project" value="InterPro"/>
</dbReference>
<keyword evidence="2" id="KW-0614">Plasmid</keyword>
<gene>
    <name evidence="2" type="ORF">D3868_27845</name>
    <name evidence="1" type="ORF">SIM66_00835</name>
</gene>
<evidence type="ECO:0000313" key="2">
    <source>
        <dbReference type="EMBL" id="QCO12824.1"/>
    </source>
</evidence>
<dbReference type="GeneID" id="56447844"/>
<reference evidence="2 3" key="1">
    <citation type="submission" date="2018-09" db="EMBL/GenBank/DDBJ databases">
        <title>Whole genome based analysis of evolution and adaptive divergence in Indian and Brazilian strains of Azospirillum brasilense.</title>
        <authorList>
            <person name="Singh C."/>
            <person name="Tripathi A.K."/>
        </authorList>
    </citation>
    <scope>NUCLEOTIDE SEQUENCE [LARGE SCALE GENOMIC DNA]</scope>
    <source>
        <strain evidence="2 3">MTCC4038</strain>
        <plasmid evidence="2 3">p3</plasmid>
    </source>
</reference>
<name>A0A4D8QUG6_AZOBR</name>
<dbReference type="InterPro" id="IPR010982">
    <property type="entry name" value="Lambda_DNA-bd_dom_sf"/>
</dbReference>
<evidence type="ECO:0000313" key="3">
    <source>
        <dbReference type="Proteomes" id="UP000298774"/>
    </source>
</evidence>
<protein>
    <submittedName>
        <fullName evidence="2">Uncharacterized protein</fullName>
    </submittedName>
</protein>
<reference evidence="1 4" key="2">
    <citation type="submission" date="2023-11" db="EMBL/GenBank/DDBJ databases">
        <title>MicrobeMod: A computational toolkit for identifying prokaryotic methylation and restriction-modification with nanopore sequencing.</title>
        <authorList>
            <person name="Crits-Christoph A."/>
            <person name="Kang S.C."/>
            <person name="Lee H."/>
            <person name="Ostrov N."/>
        </authorList>
    </citation>
    <scope>NUCLEOTIDE SEQUENCE [LARGE SCALE GENOMIC DNA]</scope>
    <source>
        <strain evidence="1 4">ATCC 29145</strain>
    </source>
</reference>
<evidence type="ECO:0000313" key="4">
    <source>
        <dbReference type="Proteomes" id="UP001277471"/>
    </source>
</evidence>
<dbReference type="EMBL" id="JAWXYC010000001">
    <property type="protein sequence ID" value="MDX5949755.1"/>
    <property type="molecule type" value="Genomic_DNA"/>
</dbReference>
<proteinExistence type="predicted"/>
<dbReference type="EMBL" id="CP032342">
    <property type="protein sequence ID" value="QCO12824.1"/>
    <property type="molecule type" value="Genomic_DNA"/>
</dbReference>
<dbReference type="AlphaFoldDB" id="A0A4D8QUG6"/>
<dbReference type="Proteomes" id="UP000298774">
    <property type="component" value="Plasmid p3"/>
</dbReference>
<organism evidence="2 3">
    <name type="scientific">Azospirillum brasilense</name>
    <dbReference type="NCBI Taxonomy" id="192"/>
    <lineage>
        <taxon>Bacteria</taxon>
        <taxon>Pseudomonadati</taxon>
        <taxon>Pseudomonadota</taxon>
        <taxon>Alphaproteobacteria</taxon>
        <taxon>Rhodospirillales</taxon>
        <taxon>Azospirillaceae</taxon>
        <taxon>Azospirillum</taxon>
    </lineage>
</organism>
<dbReference type="Proteomes" id="UP001277471">
    <property type="component" value="Unassembled WGS sequence"/>
</dbReference>
<keyword evidence="4" id="KW-1185">Reference proteome</keyword>
<accession>A0A4D8QUG6</accession>
<evidence type="ECO:0000313" key="1">
    <source>
        <dbReference type="EMBL" id="MDX5949755.1"/>
    </source>
</evidence>
<geneLocation type="plasmid" evidence="2 3">
    <name>p3</name>
</geneLocation>
<sequence length="101" mass="11185">MGERIAAEAFPVGHFIRDELAARGWSVQEFVTRMTPVQSVEQRGADMLAIDFLLNVDDPALRMGSMAEPMAKALGVSPWFLLSLERAYVDWCAALAQKEGE</sequence>
<dbReference type="Gene3D" id="1.10.260.40">
    <property type="entry name" value="lambda repressor-like DNA-binding domains"/>
    <property type="match status" value="1"/>
</dbReference>